<feature type="transmembrane region" description="Helical" evidence="5">
    <location>
        <begin position="186"/>
        <end position="209"/>
    </location>
</feature>
<evidence type="ECO:0000256" key="1">
    <source>
        <dbReference type="ARBA" id="ARBA00004141"/>
    </source>
</evidence>
<keyword evidence="3 5" id="KW-1133">Transmembrane helix</keyword>
<evidence type="ECO:0000256" key="2">
    <source>
        <dbReference type="ARBA" id="ARBA00022692"/>
    </source>
</evidence>
<dbReference type="Pfam" id="PF00083">
    <property type="entry name" value="Sugar_tr"/>
    <property type="match status" value="1"/>
</dbReference>
<feature type="transmembrane region" description="Helical" evidence="5">
    <location>
        <begin position="31"/>
        <end position="51"/>
    </location>
</feature>
<dbReference type="InterPro" id="IPR005828">
    <property type="entry name" value="MFS_sugar_transport-like"/>
</dbReference>
<comment type="subcellular location">
    <subcellularLocation>
        <location evidence="1">Membrane</location>
        <topology evidence="1">Multi-pass membrane protein</topology>
    </subcellularLocation>
</comment>
<reference evidence="6" key="1">
    <citation type="submission" date="2022-03" db="EMBL/GenBank/DDBJ databases">
        <authorList>
            <person name="Martin H S."/>
        </authorList>
    </citation>
    <scope>NUCLEOTIDE SEQUENCE</scope>
</reference>
<feature type="transmembrane region" description="Helical" evidence="5">
    <location>
        <begin position="390"/>
        <end position="410"/>
    </location>
</feature>
<feature type="transmembrane region" description="Helical" evidence="5">
    <location>
        <begin position="333"/>
        <end position="354"/>
    </location>
</feature>
<dbReference type="Gene3D" id="1.20.1250.20">
    <property type="entry name" value="MFS general substrate transporter like domains"/>
    <property type="match status" value="2"/>
</dbReference>
<organism evidence="6 7">
    <name type="scientific">Iphiclides podalirius</name>
    <name type="common">scarce swallowtail</name>
    <dbReference type="NCBI Taxonomy" id="110791"/>
    <lineage>
        <taxon>Eukaryota</taxon>
        <taxon>Metazoa</taxon>
        <taxon>Ecdysozoa</taxon>
        <taxon>Arthropoda</taxon>
        <taxon>Hexapoda</taxon>
        <taxon>Insecta</taxon>
        <taxon>Pterygota</taxon>
        <taxon>Neoptera</taxon>
        <taxon>Endopterygota</taxon>
        <taxon>Lepidoptera</taxon>
        <taxon>Glossata</taxon>
        <taxon>Ditrysia</taxon>
        <taxon>Papilionoidea</taxon>
        <taxon>Papilionidae</taxon>
        <taxon>Papilioninae</taxon>
        <taxon>Iphiclides</taxon>
    </lineage>
</organism>
<evidence type="ECO:0000313" key="6">
    <source>
        <dbReference type="EMBL" id="CAH2044169.1"/>
    </source>
</evidence>
<keyword evidence="7" id="KW-1185">Reference proteome</keyword>
<dbReference type="Pfam" id="PF07690">
    <property type="entry name" value="MFS_1"/>
    <property type="match status" value="1"/>
</dbReference>
<evidence type="ECO:0000256" key="3">
    <source>
        <dbReference type="ARBA" id="ARBA00022989"/>
    </source>
</evidence>
<feature type="transmembrane region" description="Helical" evidence="5">
    <location>
        <begin position="361"/>
        <end position="378"/>
    </location>
</feature>
<dbReference type="InterPro" id="IPR011701">
    <property type="entry name" value="MFS"/>
</dbReference>
<feature type="transmembrane region" description="Helical" evidence="5">
    <location>
        <begin position="422"/>
        <end position="442"/>
    </location>
</feature>
<gene>
    <name evidence="6" type="ORF">IPOD504_LOCUS4613</name>
</gene>
<dbReference type="Proteomes" id="UP000837857">
    <property type="component" value="Chromosome 15"/>
</dbReference>
<dbReference type="SUPFAM" id="SSF103473">
    <property type="entry name" value="MFS general substrate transporter"/>
    <property type="match status" value="1"/>
</dbReference>
<keyword evidence="2 5" id="KW-0812">Transmembrane</keyword>
<proteinExistence type="predicted"/>
<accession>A0ABN8I1E9</accession>
<feature type="transmembrane region" description="Helical" evidence="5">
    <location>
        <begin position="304"/>
        <end position="321"/>
    </location>
</feature>
<dbReference type="InterPro" id="IPR036259">
    <property type="entry name" value="MFS_trans_sf"/>
</dbReference>
<feature type="transmembrane region" description="Helical" evidence="5">
    <location>
        <begin position="448"/>
        <end position="467"/>
    </location>
</feature>
<keyword evidence="4 5" id="KW-0472">Membrane</keyword>
<protein>
    <submittedName>
        <fullName evidence="6">Uncharacterized protein</fullName>
    </submittedName>
</protein>
<evidence type="ECO:0000256" key="4">
    <source>
        <dbReference type="ARBA" id="ARBA00023136"/>
    </source>
</evidence>
<sequence length="513" mass="57275">MAASGSDSNRNGEVEIGEIMERFGKYQIVQYLYTCISTIFVTITHINYVFVAGELNYRCRIPECDGDFAAYNQTWWPANATDRCTRPIFKEYIGQACTKQSFAGTLEECTEWIYETNDTLIAELNLACQPWKSNMVGTVHSIGMLLGTVASGWMTDRFGRKPTLIFCSVGSCLGHLKAFVSSYNVYIFIEVLEAVITGGTYTAVMVLMVEICGKEKRLLSGLLFAYAIYMGESESPRWQILNGKTEDAKKALLHIAKVNKRNIDKQKLANMTDEGLKKEFKIVNYQQKETSADAFKSKEIMKRLFIGAFCRFSASFVYYGLMVNSVFLPGNRYTNFMLASLMSYPGELLALYLMNRFGRKLPLVCGYIACGLLCVTSVCFPEDYTWLKTTFFLIGKLLVSGCFTGVVMYTMELFPTNVRGTLIGICALTSSVGNVLAPLTPILNTVSIILPSILFGCLAAISGFLLLNTPETKDMPLMDTIEQVETSVKNSPKIYNRSVNGEDNPSFDKNDVM</sequence>
<name>A0ABN8I1E9_9NEOP</name>
<feature type="non-terminal residue" evidence="6">
    <location>
        <position position="513"/>
    </location>
</feature>
<evidence type="ECO:0000256" key="5">
    <source>
        <dbReference type="SAM" id="Phobius"/>
    </source>
</evidence>
<dbReference type="PANTHER" id="PTHR24064">
    <property type="entry name" value="SOLUTE CARRIER FAMILY 22 MEMBER"/>
    <property type="match status" value="1"/>
</dbReference>
<dbReference type="EMBL" id="OW152827">
    <property type="protein sequence ID" value="CAH2044169.1"/>
    <property type="molecule type" value="Genomic_DNA"/>
</dbReference>
<evidence type="ECO:0000313" key="7">
    <source>
        <dbReference type="Proteomes" id="UP000837857"/>
    </source>
</evidence>